<gene>
    <name evidence="1" type="ORF">DDV21_001695</name>
</gene>
<evidence type="ECO:0000313" key="2">
    <source>
        <dbReference type="Proteomes" id="UP000246115"/>
    </source>
</evidence>
<dbReference type="RefSeq" id="WP_117287758.1">
    <property type="nucleotide sequence ID" value="NZ_CP031733.1"/>
</dbReference>
<dbReference type="EMBL" id="CP031733">
    <property type="protein sequence ID" value="AXQ77873.1"/>
    <property type="molecule type" value="Genomic_DNA"/>
</dbReference>
<reference evidence="2" key="1">
    <citation type="submission" date="2018-08" db="EMBL/GenBank/DDBJ databases">
        <title>Streptococcus chenjunshii sp. nov., isolated from stools sample of the Tibetan antelope in the Qinghai-Tibet plateau, China.</title>
        <authorList>
            <person name="Tian Z."/>
        </authorList>
    </citation>
    <scope>NUCLEOTIDE SEQUENCE [LARGE SCALE GENOMIC DNA]</scope>
    <source>
        <strain evidence="2">Z15</strain>
    </source>
</reference>
<dbReference type="InterPro" id="IPR029058">
    <property type="entry name" value="AB_hydrolase_fold"/>
</dbReference>
<accession>A0A346NA28</accession>
<dbReference type="Proteomes" id="UP000246115">
    <property type="component" value="Chromosome"/>
</dbReference>
<name>A0A346NA28_9STRE</name>
<sequence>METITDKERVAIANEEYNNKLEENRIVQVQVDGKKLIIGKVSSIQDGTDSGSGEQVYVITPNGTADNPESVQEVTVLFRGSTSFFKGEDWVTDWVKNDIPMAARIFAGPETSYPYTEMDEGRGTEQLKVSAQALKDILKTYPNAQFNIYAHSLGSMDAQYAMADLKGDDVLRIKGAWIYNGPNTYSTMSRRQQKQVDRIKGRIYNYIDHKDFIGLGYAAEGSEEAVGIVGHVYSREVTDKGWVGNITEQHMWGGYRYDEKGNLLLETDTLSTYHKDLYTYTLKELKESLELLQTHKKALSQGGYSEHEQIYLDSEQALAIGAAIAAAAQSGAEELEQLQSNAAADLQSAYNTALAGAALGKSLSGDEIEAILAEEGAGRTDIVDKPAEELLDKVSQAQTIAGTLTEKEGEIEQGVAALLEADTNLAKEFSQWRQM</sequence>
<organism evidence="1 2">
    <name type="scientific">Streptococcus chenjunshii</name>
    <dbReference type="NCBI Taxonomy" id="2173853"/>
    <lineage>
        <taxon>Bacteria</taxon>
        <taxon>Bacillati</taxon>
        <taxon>Bacillota</taxon>
        <taxon>Bacilli</taxon>
        <taxon>Lactobacillales</taxon>
        <taxon>Streptococcaceae</taxon>
        <taxon>Streptococcus</taxon>
    </lineage>
</organism>
<evidence type="ECO:0000313" key="1">
    <source>
        <dbReference type="EMBL" id="AXQ77873.1"/>
    </source>
</evidence>
<evidence type="ECO:0008006" key="3">
    <source>
        <dbReference type="Google" id="ProtNLM"/>
    </source>
</evidence>
<dbReference type="Gene3D" id="3.40.50.1820">
    <property type="entry name" value="alpha/beta hydrolase"/>
    <property type="match status" value="1"/>
</dbReference>
<dbReference type="AlphaFoldDB" id="A0A346NA28"/>
<dbReference type="SUPFAM" id="SSF53474">
    <property type="entry name" value="alpha/beta-Hydrolases"/>
    <property type="match status" value="1"/>
</dbReference>
<protein>
    <recommendedName>
        <fullName evidence="3">DUF2974 domain-containing protein</fullName>
    </recommendedName>
</protein>
<proteinExistence type="predicted"/>
<dbReference type="KEGG" id="schj:DDV21_001695"/>